<dbReference type="Gene3D" id="3.90.550.10">
    <property type="entry name" value="Spore Coat Polysaccharide Biosynthesis Protein SpsA, Chain A"/>
    <property type="match status" value="1"/>
</dbReference>
<keyword evidence="2" id="KW-0328">Glycosyltransferase</keyword>
<dbReference type="GO" id="GO:0000139">
    <property type="term" value="C:Golgi membrane"/>
    <property type="evidence" value="ECO:0007669"/>
    <property type="project" value="UniProtKB-SubCell"/>
</dbReference>
<keyword evidence="6" id="KW-0333">Golgi apparatus</keyword>
<evidence type="ECO:0000313" key="13">
    <source>
        <dbReference type="Proteomes" id="UP001180020"/>
    </source>
</evidence>
<reference evidence="12" key="1">
    <citation type="journal article" date="2023" name="Nat. Commun.">
        <title>Diploid and tetraploid genomes of Acorus and the evolution of monocots.</title>
        <authorList>
            <person name="Ma L."/>
            <person name="Liu K.W."/>
            <person name="Li Z."/>
            <person name="Hsiao Y.Y."/>
            <person name="Qi Y."/>
            <person name="Fu T."/>
            <person name="Tang G.D."/>
            <person name="Zhang D."/>
            <person name="Sun W.H."/>
            <person name="Liu D.K."/>
            <person name="Li Y."/>
            <person name="Chen G.Z."/>
            <person name="Liu X.D."/>
            <person name="Liao X.Y."/>
            <person name="Jiang Y.T."/>
            <person name="Yu X."/>
            <person name="Hao Y."/>
            <person name="Huang J."/>
            <person name="Zhao X.W."/>
            <person name="Ke S."/>
            <person name="Chen Y.Y."/>
            <person name="Wu W.L."/>
            <person name="Hsu J.L."/>
            <person name="Lin Y.F."/>
            <person name="Huang M.D."/>
            <person name="Li C.Y."/>
            <person name="Huang L."/>
            <person name="Wang Z.W."/>
            <person name="Zhao X."/>
            <person name="Zhong W.Y."/>
            <person name="Peng D.H."/>
            <person name="Ahmad S."/>
            <person name="Lan S."/>
            <person name="Zhang J.S."/>
            <person name="Tsai W.C."/>
            <person name="Van de Peer Y."/>
            <person name="Liu Z.J."/>
        </authorList>
    </citation>
    <scope>NUCLEOTIDE SEQUENCE</scope>
    <source>
        <strain evidence="12">CP</strain>
    </source>
</reference>
<dbReference type="SUPFAM" id="SSF53448">
    <property type="entry name" value="Nucleotide-diphospho-sugar transferases"/>
    <property type="match status" value="1"/>
</dbReference>
<evidence type="ECO:0000256" key="7">
    <source>
        <dbReference type="ARBA" id="ARBA00023136"/>
    </source>
</evidence>
<evidence type="ECO:0000256" key="2">
    <source>
        <dbReference type="ARBA" id="ARBA00022676"/>
    </source>
</evidence>
<keyword evidence="3" id="KW-0808">Transferase</keyword>
<dbReference type="Pfam" id="PF00535">
    <property type="entry name" value="Glycos_transf_2"/>
    <property type="match status" value="1"/>
</dbReference>
<evidence type="ECO:0000313" key="12">
    <source>
        <dbReference type="EMBL" id="KAK1284311.1"/>
    </source>
</evidence>
<dbReference type="PANTHER" id="PTHR32044:SF21">
    <property type="entry name" value="GLUCOMANNAN 4-BETA-MANNOSYLTRANSFERASE 3-RELATED"/>
    <property type="match status" value="1"/>
</dbReference>
<sequence>MRVMFFFSLLLTSASALNITRDTPLTKTFSQVFDVILSQDKVLLVWVEVRAKVVAPLMRVVVWVCLAMSVMMLVEALFMGLVSLVVKVLKMRPEKRYRWEALRGDDDDAEMGHCEFPMVLIQIPMYNEKEVYKLSIGAACGLSWPSDRMIIQVLDDSTDLIVKELVELECKIWASKGMNINYEVRDNRKGYKGGALREGMEHPYVQQCDFVAIFDADFQPEADFLMRTIPFLKYNSEIALVQARWEFGSC</sequence>
<dbReference type="AlphaFoldDB" id="A0AAV9C7B5"/>
<evidence type="ECO:0000256" key="3">
    <source>
        <dbReference type="ARBA" id="ARBA00022679"/>
    </source>
</evidence>
<dbReference type="GO" id="GO:0051753">
    <property type="term" value="F:mannan synthase activity"/>
    <property type="evidence" value="ECO:0007669"/>
    <property type="project" value="TreeGrafter"/>
</dbReference>
<keyword evidence="8" id="KW-0961">Cell wall biogenesis/degradation</keyword>
<dbReference type="Proteomes" id="UP001180020">
    <property type="component" value="Unassembled WGS sequence"/>
</dbReference>
<dbReference type="EMBL" id="JAUJYO010000021">
    <property type="protein sequence ID" value="KAK1284311.1"/>
    <property type="molecule type" value="Genomic_DNA"/>
</dbReference>
<name>A0AAV9C7B5_ACOCL</name>
<keyword evidence="7 9" id="KW-0472">Membrane</keyword>
<protein>
    <submittedName>
        <fullName evidence="12">Glucomannan 4-beta-mannosyltransferase 1</fullName>
    </submittedName>
</protein>
<evidence type="ECO:0000256" key="1">
    <source>
        <dbReference type="ARBA" id="ARBA00004653"/>
    </source>
</evidence>
<evidence type="ECO:0000256" key="10">
    <source>
        <dbReference type="SAM" id="SignalP"/>
    </source>
</evidence>
<dbReference type="PANTHER" id="PTHR32044">
    <property type="entry name" value="GLUCOMANNAN 4-BETA-MANNOSYLTRANSFERASE 9"/>
    <property type="match status" value="1"/>
</dbReference>
<feature type="chain" id="PRO_5044001277" evidence="10">
    <location>
        <begin position="17"/>
        <end position="250"/>
    </location>
</feature>
<evidence type="ECO:0000256" key="8">
    <source>
        <dbReference type="ARBA" id="ARBA00023316"/>
    </source>
</evidence>
<organism evidence="12 13">
    <name type="scientific">Acorus calamus</name>
    <name type="common">Sweet flag</name>
    <dbReference type="NCBI Taxonomy" id="4465"/>
    <lineage>
        <taxon>Eukaryota</taxon>
        <taxon>Viridiplantae</taxon>
        <taxon>Streptophyta</taxon>
        <taxon>Embryophyta</taxon>
        <taxon>Tracheophyta</taxon>
        <taxon>Spermatophyta</taxon>
        <taxon>Magnoliopsida</taxon>
        <taxon>Liliopsida</taxon>
        <taxon>Acoraceae</taxon>
        <taxon>Acorus</taxon>
    </lineage>
</organism>
<dbReference type="InterPro" id="IPR029044">
    <property type="entry name" value="Nucleotide-diphossugar_trans"/>
</dbReference>
<evidence type="ECO:0000256" key="4">
    <source>
        <dbReference type="ARBA" id="ARBA00022692"/>
    </source>
</evidence>
<keyword evidence="5 9" id="KW-1133">Transmembrane helix</keyword>
<reference evidence="12" key="2">
    <citation type="submission" date="2023-06" db="EMBL/GenBank/DDBJ databases">
        <authorList>
            <person name="Ma L."/>
            <person name="Liu K.-W."/>
            <person name="Li Z."/>
            <person name="Hsiao Y.-Y."/>
            <person name="Qi Y."/>
            <person name="Fu T."/>
            <person name="Tang G."/>
            <person name="Zhang D."/>
            <person name="Sun W.-H."/>
            <person name="Liu D.-K."/>
            <person name="Li Y."/>
            <person name="Chen G.-Z."/>
            <person name="Liu X.-D."/>
            <person name="Liao X.-Y."/>
            <person name="Jiang Y.-T."/>
            <person name="Yu X."/>
            <person name="Hao Y."/>
            <person name="Huang J."/>
            <person name="Zhao X.-W."/>
            <person name="Ke S."/>
            <person name="Chen Y.-Y."/>
            <person name="Wu W.-L."/>
            <person name="Hsu J.-L."/>
            <person name="Lin Y.-F."/>
            <person name="Huang M.-D."/>
            <person name="Li C.-Y."/>
            <person name="Huang L."/>
            <person name="Wang Z.-W."/>
            <person name="Zhao X."/>
            <person name="Zhong W.-Y."/>
            <person name="Peng D.-H."/>
            <person name="Ahmad S."/>
            <person name="Lan S."/>
            <person name="Zhang J.-S."/>
            <person name="Tsai W.-C."/>
            <person name="Van De Peer Y."/>
            <person name="Liu Z.-J."/>
        </authorList>
    </citation>
    <scope>NUCLEOTIDE SEQUENCE</scope>
    <source>
        <strain evidence="12">CP</strain>
        <tissue evidence="12">Leaves</tissue>
    </source>
</reference>
<comment type="subcellular location">
    <subcellularLocation>
        <location evidence="1">Golgi apparatus membrane</location>
        <topology evidence="1">Multi-pass membrane protein</topology>
    </subcellularLocation>
</comment>
<gene>
    <name evidence="12" type="primary">CSLA1</name>
    <name evidence="12" type="ORF">QJS10_CPB21g00614</name>
</gene>
<keyword evidence="10" id="KW-0732">Signal</keyword>
<keyword evidence="13" id="KW-1185">Reference proteome</keyword>
<evidence type="ECO:0000256" key="5">
    <source>
        <dbReference type="ARBA" id="ARBA00022989"/>
    </source>
</evidence>
<feature type="transmembrane region" description="Helical" evidence="9">
    <location>
        <begin position="60"/>
        <end position="86"/>
    </location>
</feature>
<dbReference type="GO" id="GO:0071555">
    <property type="term" value="P:cell wall organization"/>
    <property type="evidence" value="ECO:0007669"/>
    <property type="project" value="UniProtKB-KW"/>
</dbReference>
<accession>A0AAV9C7B5</accession>
<evidence type="ECO:0000259" key="11">
    <source>
        <dbReference type="Pfam" id="PF00535"/>
    </source>
</evidence>
<proteinExistence type="predicted"/>
<feature type="domain" description="Glycosyltransferase 2-like" evidence="11">
    <location>
        <begin position="123"/>
        <end position="244"/>
    </location>
</feature>
<feature type="signal peptide" evidence="10">
    <location>
        <begin position="1"/>
        <end position="16"/>
    </location>
</feature>
<evidence type="ECO:0000256" key="9">
    <source>
        <dbReference type="SAM" id="Phobius"/>
    </source>
</evidence>
<dbReference type="InterPro" id="IPR001173">
    <property type="entry name" value="Glyco_trans_2-like"/>
</dbReference>
<evidence type="ECO:0000256" key="6">
    <source>
        <dbReference type="ARBA" id="ARBA00023034"/>
    </source>
</evidence>
<keyword evidence="4 9" id="KW-0812">Transmembrane</keyword>
<comment type="caution">
    <text evidence="12">The sequence shown here is derived from an EMBL/GenBank/DDBJ whole genome shotgun (WGS) entry which is preliminary data.</text>
</comment>